<protein>
    <submittedName>
        <fullName evidence="2">Uncharacterized protein</fullName>
    </submittedName>
</protein>
<feature type="region of interest" description="Disordered" evidence="1">
    <location>
        <begin position="28"/>
        <end position="71"/>
    </location>
</feature>
<proteinExistence type="predicted"/>
<name>A0A8J5ICW6_9STRA</name>
<evidence type="ECO:0000313" key="3">
    <source>
        <dbReference type="Proteomes" id="UP000709295"/>
    </source>
</evidence>
<accession>A0A8J5ICW6</accession>
<evidence type="ECO:0000256" key="1">
    <source>
        <dbReference type="SAM" id="MobiDB-lite"/>
    </source>
</evidence>
<dbReference type="EMBL" id="JAENGY010002975">
    <property type="protein sequence ID" value="KAG6942719.1"/>
    <property type="molecule type" value="Genomic_DNA"/>
</dbReference>
<gene>
    <name evidence="2" type="ORF">JG688_00017958</name>
</gene>
<dbReference type="AlphaFoldDB" id="A0A8J5ICW6"/>
<evidence type="ECO:0000313" key="2">
    <source>
        <dbReference type="EMBL" id="KAG6942719.1"/>
    </source>
</evidence>
<sequence>ERVRARVAAANPRGVPVQQGRSVFAEAGPLSSSPASCSLHSSGHPIFISRAKQTGRGAPKDRPAKRSAAGN</sequence>
<keyword evidence="3" id="KW-1185">Reference proteome</keyword>
<dbReference type="Proteomes" id="UP000709295">
    <property type="component" value="Unassembled WGS sequence"/>
</dbReference>
<comment type="caution">
    <text evidence="2">The sequence shown here is derived from an EMBL/GenBank/DDBJ whole genome shotgun (WGS) entry which is preliminary data.</text>
</comment>
<feature type="compositionally biased region" description="Low complexity" evidence="1">
    <location>
        <begin position="28"/>
        <end position="44"/>
    </location>
</feature>
<organism evidence="2 3">
    <name type="scientific">Phytophthora aleatoria</name>
    <dbReference type="NCBI Taxonomy" id="2496075"/>
    <lineage>
        <taxon>Eukaryota</taxon>
        <taxon>Sar</taxon>
        <taxon>Stramenopiles</taxon>
        <taxon>Oomycota</taxon>
        <taxon>Peronosporomycetes</taxon>
        <taxon>Peronosporales</taxon>
        <taxon>Peronosporaceae</taxon>
        <taxon>Phytophthora</taxon>
    </lineage>
</organism>
<reference evidence="2" key="1">
    <citation type="submission" date="2021-01" db="EMBL/GenBank/DDBJ databases">
        <title>Phytophthora aleatoria, a newly-described species from Pinus radiata is distinct from Phytophthora cactorum isolates based on comparative genomics.</title>
        <authorList>
            <person name="Mcdougal R."/>
            <person name="Panda P."/>
            <person name="Williams N."/>
            <person name="Studholme D.J."/>
        </authorList>
    </citation>
    <scope>NUCLEOTIDE SEQUENCE</scope>
    <source>
        <strain evidence="2">NZFS 4037</strain>
    </source>
</reference>
<feature type="non-terminal residue" evidence="2">
    <location>
        <position position="1"/>
    </location>
</feature>